<proteinExistence type="inferred from homology"/>
<dbReference type="SUPFAM" id="SSF48179">
    <property type="entry name" value="6-phosphogluconate dehydrogenase C-terminal domain-like"/>
    <property type="match status" value="1"/>
</dbReference>
<dbReference type="EMBL" id="LN890655">
    <property type="protein sequence ID" value="CUS05306.2"/>
    <property type="molecule type" value="Genomic_DNA"/>
</dbReference>
<dbReference type="GO" id="GO:0008977">
    <property type="term" value="F:prephenate dehydrogenase (NAD+) activity"/>
    <property type="evidence" value="ECO:0007669"/>
    <property type="project" value="UniProtKB-EC"/>
</dbReference>
<dbReference type="KEGG" id="pbf:CFX0092_A3428"/>
<dbReference type="PANTHER" id="PTHR21363">
    <property type="entry name" value="PREPHENATE DEHYDROGENASE"/>
    <property type="match status" value="1"/>
</dbReference>
<dbReference type="OrthoDB" id="9802008at2"/>
<dbReference type="PANTHER" id="PTHR21363:SF0">
    <property type="entry name" value="PREPHENATE DEHYDROGENASE [NADP(+)]"/>
    <property type="match status" value="1"/>
</dbReference>
<dbReference type="GO" id="GO:0004665">
    <property type="term" value="F:prephenate dehydrogenase (NADP+) activity"/>
    <property type="evidence" value="ECO:0007669"/>
    <property type="project" value="InterPro"/>
</dbReference>
<dbReference type="Proteomes" id="UP000215027">
    <property type="component" value="Chromosome I"/>
</dbReference>
<sequence>MKAQTVTIVGMGRIGIAIARALRASAAGLTIVGHDRYRELVQKAKDEWGAIDKAEWNLVAAASVADILVLAVPLAELETTLSVIGGEVQPHTLVLDLSVNKTRSQKWAEQHLRHGHFVGVVPVLSVAHLNDGRDGPEAAPADLFHNSIFCLMPSVSADPHAVETAVNFGRLLGATPYFLDPAEYDGLAGGIETLPGLAAAALFSAVQKSTGWRDMLRFANTTFALATQPLLYGTDITGLALNDKAATLRWLDAYLQELTDLRRLIHSGDREMIDLTLGNLLIQRERWLRERGENEWAEGIDVQIDRPTVSDQFLGGWLGGKLKKGKGDE</sequence>
<gene>
    <name evidence="4" type="ORF">CFX0092_A3428</name>
</gene>
<dbReference type="InterPro" id="IPR003099">
    <property type="entry name" value="Prephen_DH"/>
</dbReference>
<dbReference type="GO" id="GO:0070403">
    <property type="term" value="F:NAD+ binding"/>
    <property type="evidence" value="ECO:0007669"/>
    <property type="project" value="InterPro"/>
</dbReference>
<keyword evidence="2 4" id="KW-0560">Oxidoreductase</keyword>
<dbReference type="Gene3D" id="1.10.3660.10">
    <property type="entry name" value="6-phosphogluconate dehydrogenase C-terminal like domain"/>
    <property type="match status" value="1"/>
</dbReference>
<dbReference type="AlphaFoldDB" id="A0A160T547"/>
<evidence type="ECO:0000256" key="1">
    <source>
        <dbReference type="ARBA" id="ARBA00007964"/>
    </source>
</evidence>
<dbReference type="EC" id="1.3.1.12" evidence="4"/>
<reference evidence="4" key="1">
    <citation type="submission" date="2016-01" db="EMBL/GenBank/DDBJ databases">
        <authorList>
            <person name="Mcilroy J.S."/>
            <person name="Karst M S."/>
            <person name="Albertsen M."/>
        </authorList>
    </citation>
    <scope>NUCLEOTIDE SEQUENCE</scope>
    <source>
        <strain evidence="4">Cfx-K</strain>
    </source>
</reference>
<accession>A0A160T547</accession>
<evidence type="ECO:0000313" key="5">
    <source>
        <dbReference type="Proteomes" id="UP000215027"/>
    </source>
</evidence>
<dbReference type="PROSITE" id="PS51176">
    <property type="entry name" value="PDH_ADH"/>
    <property type="match status" value="1"/>
</dbReference>
<dbReference type="Pfam" id="PF02153">
    <property type="entry name" value="PDH_N"/>
    <property type="match status" value="1"/>
</dbReference>
<evidence type="ECO:0000313" key="4">
    <source>
        <dbReference type="EMBL" id="CUS05306.2"/>
    </source>
</evidence>
<dbReference type="SUPFAM" id="SSF51735">
    <property type="entry name" value="NAD(P)-binding Rossmann-fold domains"/>
    <property type="match status" value="1"/>
</dbReference>
<dbReference type="InterPro" id="IPR046826">
    <property type="entry name" value="PDH_N"/>
</dbReference>
<name>A0A160T547_9CHLR</name>
<keyword evidence="5" id="KW-1185">Reference proteome</keyword>
<dbReference type="InterPro" id="IPR036291">
    <property type="entry name" value="NAD(P)-bd_dom_sf"/>
</dbReference>
<dbReference type="RefSeq" id="WP_095044535.1">
    <property type="nucleotide sequence ID" value="NZ_LN890655.1"/>
</dbReference>
<dbReference type="Gene3D" id="3.40.50.720">
    <property type="entry name" value="NAD(P)-binding Rossmann-like Domain"/>
    <property type="match status" value="1"/>
</dbReference>
<dbReference type="InterPro" id="IPR050812">
    <property type="entry name" value="Preph/Arog_dehydrog"/>
</dbReference>
<feature type="domain" description="Prephenate/arogenate dehydrogenase" evidence="3">
    <location>
        <begin position="4"/>
        <end position="295"/>
    </location>
</feature>
<evidence type="ECO:0000256" key="2">
    <source>
        <dbReference type="ARBA" id="ARBA00023002"/>
    </source>
</evidence>
<evidence type="ECO:0000259" key="3">
    <source>
        <dbReference type="PROSITE" id="PS51176"/>
    </source>
</evidence>
<dbReference type="GO" id="GO:0006571">
    <property type="term" value="P:tyrosine biosynthetic process"/>
    <property type="evidence" value="ECO:0007669"/>
    <property type="project" value="InterPro"/>
</dbReference>
<organism evidence="4 5">
    <name type="scientific">Candidatus Promineifilum breve</name>
    <dbReference type="NCBI Taxonomy" id="1806508"/>
    <lineage>
        <taxon>Bacteria</taxon>
        <taxon>Bacillati</taxon>
        <taxon>Chloroflexota</taxon>
        <taxon>Ardenticatenia</taxon>
        <taxon>Candidatus Promineifilales</taxon>
        <taxon>Candidatus Promineifilaceae</taxon>
        <taxon>Candidatus Promineifilum</taxon>
    </lineage>
</organism>
<protein>
    <submittedName>
        <fullName evidence="4">Prephenate dehydrogenase</fullName>
        <ecNumber evidence="4">1.3.1.12</ecNumber>
    </submittedName>
</protein>
<comment type="similarity">
    <text evidence="1">Belongs to the prephenate/arogenate dehydrogenase family.</text>
</comment>
<dbReference type="InterPro" id="IPR008927">
    <property type="entry name" value="6-PGluconate_DH-like_C_sf"/>
</dbReference>